<feature type="region of interest" description="Disordered" evidence="1">
    <location>
        <begin position="550"/>
        <end position="594"/>
    </location>
</feature>
<feature type="chain" id="PRO_5044846207" evidence="2">
    <location>
        <begin position="20"/>
        <end position="611"/>
    </location>
</feature>
<dbReference type="Proteomes" id="UP001620626">
    <property type="component" value="Unassembled WGS sequence"/>
</dbReference>
<proteinExistence type="predicted"/>
<protein>
    <submittedName>
        <fullName evidence="3">Uncharacterized protein</fullName>
    </submittedName>
</protein>
<name>A0ABD2KEQ0_9BILA</name>
<feature type="compositionally biased region" description="Low complexity" evidence="1">
    <location>
        <begin position="403"/>
        <end position="415"/>
    </location>
</feature>
<organism evidence="3 4">
    <name type="scientific">Heterodera trifolii</name>
    <dbReference type="NCBI Taxonomy" id="157864"/>
    <lineage>
        <taxon>Eukaryota</taxon>
        <taxon>Metazoa</taxon>
        <taxon>Ecdysozoa</taxon>
        <taxon>Nematoda</taxon>
        <taxon>Chromadorea</taxon>
        <taxon>Rhabditida</taxon>
        <taxon>Tylenchina</taxon>
        <taxon>Tylenchomorpha</taxon>
        <taxon>Tylenchoidea</taxon>
        <taxon>Heteroderidae</taxon>
        <taxon>Heteroderinae</taxon>
        <taxon>Heterodera</taxon>
    </lineage>
</organism>
<feature type="region of interest" description="Disordered" evidence="1">
    <location>
        <begin position="99"/>
        <end position="118"/>
    </location>
</feature>
<reference evidence="3 4" key="1">
    <citation type="submission" date="2024-10" db="EMBL/GenBank/DDBJ databases">
        <authorList>
            <person name="Kim D."/>
        </authorList>
    </citation>
    <scope>NUCLEOTIDE SEQUENCE [LARGE SCALE GENOMIC DNA]</scope>
    <source>
        <strain evidence="3">BH-2024</strain>
    </source>
</reference>
<feature type="compositionally biased region" description="Basic and acidic residues" evidence="1">
    <location>
        <begin position="56"/>
        <end position="67"/>
    </location>
</feature>
<evidence type="ECO:0000256" key="1">
    <source>
        <dbReference type="SAM" id="MobiDB-lite"/>
    </source>
</evidence>
<feature type="compositionally biased region" description="Low complexity" evidence="1">
    <location>
        <begin position="145"/>
        <end position="158"/>
    </location>
</feature>
<dbReference type="EMBL" id="JBICBT010000781">
    <property type="protein sequence ID" value="KAL3101420.1"/>
    <property type="molecule type" value="Genomic_DNA"/>
</dbReference>
<feature type="compositionally biased region" description="Low complexity" evidence="1">
    <location>
        <begin position="571"/>
        <end position="583"/>
    </location>
</feature>
<dbReference type="AlphaFoldDB" id="A0ABD2KEQ0"/>
<feature type="compositionally biased region" description="Polar residues" evidence="1">
    <location>
        <begin position="166"/>
        <end position="183"/>
    </location>
</feature>
<evidence type="ECO:0000256" key="2">
    <source>
        <dbReference type="SAM" id="SignalP"/>
    </source>
</evidence>
<keyword evidence="4" id="KW-1185">Reference proteome</keyword>
<feature type="region of interest" description="Disordered" evidence="1">
    <location>
        <begin position="56"/>
        <end position="85"/>
    </location>
</feature>
<evidence type="ECO:0000313" key="3">
    <source>
        <dbReference type="EMBL" id="KAL3101420.1"/>
    </source>
</evidence>
<gene>
    <name evidence="3" type="ORF">niasHT_025402</name>
</gene>
<accession>A0ABD2KEQ0</accession>
<sequence>MKIPLLFAVFCLFEIQVFAHDQQLRSENLGDVAAKDHRATGGDSLPKYSKDQLHQRAQKIGDAKSAEHQQNFQNAVADQQQHQAAVPSAFKVENAIGHDNQQQQQNHQQKQQQQKAGEHLENKFVASGTKSELMNTEARRIVHEQQQQQAVGQQAVQQRTDEMRQQVEQPSTSAIEGEVTQQGDQQRHARVYVVKQVAEEPIFNTNAAGQPEAEEFSAGRKLNKDMSDELFRPVYLNDNNRFATAARIVSKVFGGNYYQPQQQRQFQYQRGYGNNKMGQPEEQREQFGNAEEHQQRVQFGGKNGQTELLVDNLNQHQQQQYNNKMGKDSQSFKSERLDSSRGMQRVQEHQKQQQQQKLGQDSRAILGDLQQQKLEQDNARTFQGEHQQQQQQKLEQGNSRTFQGEQQQKQQNLEQDSTRTFQGEHQQQQQKLEQGNSRTFQGEQPHQQKGQQETQQFEQQENKQQEPSLALERARLEELRIKERARVAKLEAERQARLVEIQARERQAKLEADMRVRNAENRVRQAKLEAEARANQAILEAKVRQAERRARLGHGGGFADASEELQKDEQQAQQRQQQQLLEQPINTPQQLRENVAQPMVAAPVVAVAGAH</sequence>
<feature type="region of interest" description="Disordered" evidence="1">
    <location>
        <begin position="381"/>
        <end position="469"/>
    </location>
</feature>
<feature type="region of interest" description="Disordered" evidence="1">
    <location>
        <begin position="317"/>
        <end position="360"/>
    </location>
</feature>
<evidence type="ECO:0000313" key="4">
    <source>
        <dbReference type="Proteomes" id="UP001620626"/>
    </source>
</evidence>
<feature type="compositionally biased region" description="Low complexity" evidence="1">
    <location>
        <begin position="73"/>
        <end position="85"/>
    </location>
</feature>
<feature type="compositionally biased region" description="Low complexity" evidence="1">
    <location>
        <begin position="423"/>
        <end position="459"/>
    </location>
</feature>
<keyword evidence="2" id="KW-0732">Signal</keyword>
<feature type="compositionally biased region" description="Low complexity" evidence="1">
    <location>
        <begin position="100"/>
        <end position="115"/>
    </location>
</feature>
<comment type="caution">
    <text evidence="3">The sequence shown here is derived from an EMBL/GenBank/DDBJ whole genome shotgun (WGS) entry which is preliminary data.</text>
</comment>
<feature type="region of interest" description="Disordered" evidence="1">
    <location>
        <begin position="271"/>
        <end position="291"/>
    </location>
</feature>
<feature type="signal peptide" evidence="2">
    <location>
        <begin position="1"/>
        <end position="19"/>
    </location>
</feature>
<feature type="region of interest" description="Disordered" evidence="1">
    <location>
        <begin position="143"/>
        <end position="183"/>
    </location>
</feature>
<feature type="compositionally biased region" description="Polar residues" evidence="1">
    <location>
        <begin position="393"/>
        <end position="402"/>
    </location>
</feature>
<feature type="compositionally biased region" description="Basic and acidic residues" evidence="1">
    <location>
        <begin position="279"/>
        <end position="291"/>
    </location>
</feature>